<dbReference type="RefSeq" id="WP_014244540.1">
    <property type="nucleotide sequence ID" value="NC_016620.1"/>
</dbReference>
<dbReference type="EMBL" id="FQ312005">
    <property type="protein sequence ID" value="CBW26759.1"/>
    <property type="molecule type" value="Genomic_DNA"/>
</dbReference>
<evidence type="ECO:0000313" key="2">
    <source>
        <dbReference type="EMBL" id="CBW26759.1"/>
    </source>
</evidence>
<evidence type="ECO:0000256" key="1">
    <source>
        <dbReference type="SAM" id="MobiDB-lite"/>
    </source>
</evidence>
<dbReference type="HOGENOM" id="CLU_640561_0_0_7"/>
<evidence type="ECO:0000313" key="3">
    <source>
        <dbReference type="Proteomes" id="UP000008963"/>
    </source>
</evidence>
<dbReference type="OrthoDB" id="5294455at2"/>
<proteinExistence type="predicted"/>
<dbReference type="PATRIC" id="fig|862908.3.peg.1843"/>
<name>E1X2J2_HALMS</name>
<sequence length="428" mass="50948">MKAIILFFLILVTLASASFLGAFAPYHFYNRALYSGMESKFFSVEKTSDIIHKGSYYNIDPMKSVSSEATDLWEVFHFSEFEIPLPVRHPMFVMIPLIEYRRDRPILGAKFKTRGGTEVSSFKVLESFKFDRRVEHHKIFELPFFKNYLLKIEDKVLWKDLFTKDLDLPKGNFKDKEYWKKLWNISYQELVYNLYILQMRSEFFPKNARNLSYYTNKSFGVIHLVDEAKVDLGLEELFRSELIYVYRDGFIHKLLLRSRFENVIGDSIRKRIMNALEYKANDEASAIEIYARYKALPYYKRVSQEGMIYLYSGWSHVTDKKEFMKEMIQFLERGNNSYEYLAPLYRYSFKKFGTNFSILKDNLKESEAEKLKRKTLEEEKKQDEKITNTQTSDVEGEFESEDKKVEFFLKKAKEAEDTVEDKTILFKD</sequence>
<dbReference type="KEGG" id="bmx:BMS_1944"/>
<keyword evidence="3" id="KW-1185">Reference proteome</keyword>
<protein>
    <submittedName>
        <fullName evidence="2">Exported protein</fullName>
    </submittedName>
</protein>
<dbReference type="Proteomes" id="UP000008963">
    <property type="component" value="Chromosome"/>
</dbReference>
<organism evidence="2 3">
    <name type="scientific">Halobacteriovorax marinus (strain ATCC BAA-682 / DSM 15412 / SJ)</name>
    <name type="common">Bacteriovorax marinus</name>
    <dbReference type="NCBI Taxonomy" id="862908"/>
    <lineage>
        <taxon>Bacteria</taxon>
        <taxon>Pseudomonadati</taxon>
        <taxon>Bdellovibrionota</taxon>
        <taxon>Bacteriovoracia</taxon>
        <taxon>Bacteriovoracales</taxon>
        <taxon>Halobacteriovoraceae</taxon>
        <taxon>Halobacteriovorax</taxon>
    </lineage>
</organism>
<feature type="region of interest" description="Disordered" evidence="1">
    <location>
        <begin position="373"/>
        <end position="398"/>
    </location>
</feature>
<gene>
    <name evidence="2" type="ordered locus">BMS_1944</name>
</gene>
<feature type="compositionally biased region" description="Basic and acidic residues" evidence="1">
    <location>
        <begin position="373"/>
        <end position="386"/>
    </location>
</feature>
<reference evidence="3" key="1">
    <citation type="journal article" date="2013" name="ISME J.">
        <title>A small predatory core genome in the divergent marine Bacteriovorax marinus SJ and the terrestrial Bdellovibrio bacteriovorus.</title>
        <authorList>
            <person name="Crossman L.C."/>
            <person name="Chen H."/>
            <person name="Cerdeno-Tarraga A.M."/>
            <person name="Brooks K."/>
            <person name="Quail M.A."/>
            <person name="Pineiro S.A."/>
            <person name="Hobley L."/>
            <person name="Sockett R.E."/>
            <person name="Bentley S.D."/>
            <person name="Parkhill J."/>
            <person name="Williams H.N."/>
            <person name="Stine O.C."/>
        </authorList>
    </citation>
    <scope>NUCLEOTIDE SEQUENCE [LARGE SCALE GENOMIC DNA]</scope>
    <source>
        <strain evidence="3">ATCC BAA-682 / DSM 15412 / SJ</strain>
    </source>
</reference>
<accession>E1X2J2</accession>
<dbReference type="AlphaFoldDB" id="E1X2J2"/>